<dbReference type="PATRIC" id="fig|993516.3.peg.6343"/>
<name>L7C7H5_RHOBT</name>
<reference evidence="1 2" key="1">
    <citation type="journal article" date="2013" name="Mar. Genomics">
        <title>Expression of sulfatases in Rhodopirellula baltica and the diversity of sulfatases in the genus Rhodopirellula.</title>
        <authorList>
            <person name="Wegner C.E."/>
            <person name="Richter-Heitmann T."/>
            <person name="Klindworth A."/>
            <person name="Klockow C."/>
            <person name="Richter M."/>
            <person name="Achstetter T."/>
            <person name="Glockner F.O."/>
            <person name="Harder J."/>
        </authorList>
    </citation>
    <scope>NUCLEOTIDE SEQUENCE [LARGE SCALE GENOMIC DNA]</scope>
    <source>
        <strain evidence="1 2">SWK14</strain>
    </source>
</reference>
<dbReference type="EMBL" id="AMWG01000165">
    <property type="protein sequence ID" value="ELP30159.1"/>
    <property type="molecule type" value="Genomic_DNA"/>
</dbReference>
<accession>L7C7H5</accession>
<sequence>MVSILLKSESPRKMHGAARVQVVCREKREEVVGHKKTASVGDQRRLVR</sequence>
<proteinExistence type="predicted"/>
<dbReference type="AlphaFoldDB" id="L7C7H5"/>
<protein>
    <submittedName>
        <fullName evidence="1">Uncharacterized protein</fullName>
    </submittedName>
</protein>
<evidence type="ECO:0000313" key="1">
    <source>
        <dbReference type="EMBL" id="ELP30159.1"/>
    </source>
</evidence>
<organism evidence="1 2">
    <name type="scientific">Rhodopirellula baltica SWK14</name>
    <dbReference type="NCBI Taxonomy" id="993516"/>
    <lineage>
        <taxon>Bacteria</taxon>
        <taxon>Pseudomonadati</taxon>
        <taxon>Planctomycetota</taxon>
        <taxon>Planctomycetia</taxon>
        <taxon>Pirellulales</taxon>
        <taxon>Pirellulaceae</taxon>
        <taxon>Rhodopirellula</taxon>
    </lineage>
</organism>
<gene>
    <name evidence="1" type="ORF">RBSWK_05917</name>
</gene>
<dbReference type="Proteomes" id="UP000010959">
    <property type="component" value="Unassembled WGS sequence"/>
</dbReference>
<comment type="caution">
    <text evidence="1">The sequence shown here is derived from an EMBL/GenBank/DDBJ whole genome shotgun (WGS) entry which is preliminary data.</text>
</comment>
<evidence type="ECO:0000313" key="2">
    <source>
        <dbReference type="Proteomes" id="UP000010959"/>
    </source>
</evidence>